<protein>
    <submittedName>
        <fullName evidence="2">Rho GTPase-activating protein 2</fullName>
    </submittedName>
</protein>
<sequence length="207" mass="22820">MPTDDIAKMCRQMRAVNIQSDHPDARNHTTTGAPSFPYGPINNAGSSRSRPKPMSEVHPAIPRLLEQPDDYHDNNDDEAALLLHRIRRRKGNHRWGRALLHVPVALVRMRMLNLNYCDEGRVNGCRGNVGLAAITTDTTDETKVGEVARTGNTTGDLDLELNGKTEEAIEGVESDTSDVLNVRGPSDFHVMSGGDDIIVSIHHPLFL</sequence>
<comment type="caution">
    <text evidence="2">The sequence shown here is derived from an EMBL/GenBank/DDBJ whole genome shotgun (WGS) entry which is preliminary data.</text>
</comment>
<dbReference type="EMBL" id="JAAIUW010000003">
    <property type="protein sequence ID" value="KAF7839760.1"/>
    <property type="molecule type" value="Genomic_DNA"/>
</dbReference>
<name>A0A835CGT1_9FABA</name>
<dbReference type="AlphaFoldDB" id="A0A835CGT1"/>
<proteinExistence type="predicted"/>
<dbReference type="Proteomes" id="UP000634136">
    <property type="component" value="Unassembled WGS sequence"/>
</dbReference>
<feature type="region of interest" description="Disordered" evidence="1">
    <location>
        <begin position="22"/>
        <end position="56"/>
    </location>
</feature>
<gene>
    <name evidence="2" type="ORF">G2W53_008242</name>
</gene>
<keyword evidence="3" id="KW-1185">Reference proteome</keyword>
<organism evidence="2 3">
    <name type="scientific">Senna tora</name>
    <dbReference type="NCBI Taxonomy" id="362788"/>
    <lineage>
        <taxon>Eukaryota</taxon>
        <taxon>Viridiplantae</taxon>
        <taxon>Streptophyta</taxon>
        <taxon>Embryophyta</taxon>
        <taxon>Tracheophyta</taxon>
        <taxon>Spermatophyta</taxon>
        <taxon>Magnoliopsida</taxon>
        <taxon>eudicotyledons</taxon>
        <taxon>Gunneridae</taxon>
        <taxon>Pentapetalae</taxon>
        <taxon>rosids</taxon>
        <taxon>fabids</taxon>
        <taxon>Fabales</taxon>
        <taxon>Fabaceae</taxon>
        <taxon>Caesalpinioideae</taxon>
        <taxon>Cassia clade</taxon>
        <taxon>Senna</taxon>
    </lineage>
</organism>
<accession>A0A835CGT1</accession>
<evidence type="ECO:0000256" key="1">
    <source>
        <dbReference type="SAM" id="MobiDB-lite"/>
    </source>
</evidence>
<reference evidence="2" key="1">
    <citation type="submission" date="2020-09" db="EMBL/GenBank/DDBJ databases">
        <title>Genome-Enabled Discovery of Anthraquinone Biosynthesis in Senna tora.</title>
        <authorList>
            <person name="Kang S.-H."/>
            <person name="Pandey R.P."/>
            <person name="Lee C.-M."/>
            <person name="Sim J.-S."/>
            <person name="Jeong J.-T."/>
            <person name="Choi B.-S."/>
            <person name="Jung M."/>
            <person name="Ginzburg D."/>
            <person name="Zhao K."/>
            <person name="Won S.Y."/>
            <person name="Oh T.-J."/>
            <person name="Yu Y."/>
            <person name="Kim N.-H."/>
            <person name="Lee O.R."/>
            <person name="Lee T.-H."/>
            <person name="Bashyal P."/>
            <person name="Kim T.-S."/>
            <person name="Lee W.-H."/>
            <person name="Kawkins C."/>
            <person name="Kim C.-K."/>
            <person name="Kim J.S."/>
            <person name="Ahn B.O."/>
            <person name="Rhee S.Y."/>
            <person name="Sohng J.K."/>
        </authorList>
    </citation>
    <scope>NUCLEOTIDE SEQUENCE</scope>
    <source>
        <tissue evidence="2">Leaf</tissue>
    </source>
</reference>
<evidence type="ECO:0000313" key="2">
    <source>
        <dbReference type="EMBL" id="KAF7839760.1"/>
    </source>
</evidence>
<evidence type="ECO:0000313" key="3">
    <source>
        <dbReference type="Proteomes" id="UP000634136"/>
    </source>
</evidence>